<dbReference type="InterPro" id="IPR050767">
    <property type="entry name" value="Sel1_AlgK"/>
</dbReference>
<name>A0A4D9CUF7_9STRA</name>
<comment type="similarity">
    <text evidence="1">Belongs to the sel-1 family.</text>
</comment>
<sequence>MGASSVSEATRQGAQMPAPPLDAATVVKAVKKSAEELVAREQPPLSNEALLFLADIFWSGLRMPDVSIPRDQAKAAELWRAAGERGDGEGAYRYAMCLLQGEGAPQHRDRATTLLNELAETGHVQASYSLAVLLSAQLEDGQPLQRRGGARSRTPPQKKVGMGGKKSAVVVYGLLRRAIAGGVVPAVHNMGNLLAEGAQELPRDDEAALEMFTAGAELGDPKSVYTLATWLCQGRGGEEDWDRGFELHMKAAKLGMPQAMYNTATHYFSGRGVEQDMAQAAHWFKLAAEAGFPKAMINLGNMLLEGFAFPSTAGQNPVVEARSWFERAVAAGDDAGNNGLAKCDSLVADEGDGE</sequence>
<dbReference type="PANTHER" id="PTHR11102">
    <property type="entry name" value="SEL-1-LIKE PROTEIN"/>
    <property type="match status" value="1"/>
</dbReference>
<evidence type="ECO:0000256" key="1">
    <source>
        <dbReference type="ARBA" id="ARBA00038101"/>
    </source>
</evidence>
<dbReference type="PANTHER" id="PTHR11102:SF160">
    <property type="entry name" value="ERAD-ASSOCIATED E3 UBIQUITIN-PROTEIN LIGASE COMPONENT HRD3"/>
    <property type="match status" value="1"/>
</dbReference>
<evidence type="ECO:0000313" key="3">
    <source>
        <dbReference type="EMBL" id="TFJ80278.1"/>
    </source>
</evidence>
<reference evidence="3 4" key="1">
    <citation type="submission" date="2019-01" db="EMBL/GenBank/DDBJ databases">
        <title>Nuclear Genome Assembly of the Microalgal Biofuel strain Nannochloropsis salina CCMP1776.</title>
        <authorList>
            <person name="Hovde B."/>
        </authorList>
    </citation>
    <scope>NUCLEOTIDE SEQUENCE [LARGE SCALE GENOMIC DNA]</scope>
    <source>
        <strain evidence="3 4">CCMP1776</strain>
    </source>
</reference>
<gene>
    <name evidence="3" type="ORF">NSK_008421</name>
</gene>
<dbReference type="EMBL" id="SDOX01000175">
    <property type="protein sequence ID" value="TFJ80278.1"/>
    <property type="molecule type" value="Genomic_DNA"/>
</dbReference>
<evidence type="ECO:0000256" key="2">
    <source>
        <dbReference type="SAM" id="MobiDB-lite"/>
    </source>
</evidence>
<evidence type="ECO:0000313" key="4">
    <source>
        <dbReference type="Proteomes" id="UP000355283"/>
    </source>
</evidence>
<dbReference type="OrthoDB" id="2384430at2759"/>
<proteinExistence type="inferred from homology"/>
<keyword evidence="4" id="KW-1185">Reference proteome</keyword>
<feature type="compositionally biased region" description="Polar residues" evidence="2">
    <location>
        <begin position="1"/>
        <end position="13"/>
    </location>
</feature>
<dbReference type="InterPro" id="IPR006597">
    <property type="entry name" value="Sel1-like"/>
</dbReference>
<dbReference type="Pfam" id="PF08238">
    <property type="entry name" value="Sel1"/>
    <property type="match status" value="6"/>
</dbReference>
<dbReference type="AlphaFoldDB" id="A0A4D9CUF7"/>
<accession>A0A4D9CUF7</accession>
<comment type="caution">
    <text evidence="3">The sequence shown here is derived from an EMBL/GenBank/DDBJ whole genome shotgun (WGS) entry which is preliminary data.</text>
</comment>
<dbReference type="SMART" id="SM00671">
    <property type="entry name" value="SEL1"/>
    <property type="match status" value="6"/>
</dbReference>
<evidence type="ECO:0008006" key="5">
    <source>
        <dbReference type="Google" id="ProtNLM"/>
    </source>
</evidence>
<dbReference type="InterPro" id="IPR011990">
    <property type="entry name" value="TPR-like_helical_dom_sf"/>
</dbReference>
<feature type="region of interest" description="Disordered" evidence="2">
    <location>
        <begin position="1"/>
        <end position="20"/>
    </location>
</feature>
<dbReference type="Proteomes" id="UP000355283">
    <property type="component" value="Unassembled WGS sequence"/>
</dbReference>
<dbReference type="SUPFAM" id="SSF81901">
    <property type="entry name" value="HCP-like"/>
    <property type="match status" value="2"/>
</dbReference>
<dbReference type="Gene3D" id="1.25.40.10">
    <property type="entry name" value="Tetratricopeptide repeat domain"/>
    <property type="match status" value="2"/>
</dbReference>
<organism evidence="3 4">
    <name type="scientific">Nannochloropsis salina CCMP1776</name>
    <dbReference type="NCBI Taxonomy" id="1027361"/>
    <lineage>
        <taxon>Eukaryota</taxon>
        <taxon>Sar</taxon>
        <taxon>Stramenopiles</taxon>
        <taxon>Ochrophyta</taxon>
        <taxon>Eustigmatophyceae</taxon>
        <taxon>Eustigmatales</taxon>
        <taxon>Monodopsidaceae</taxon>
        <taxon>Microchloropsis</taxon>
        <taxon>Microchloropsis salina</taxon>
    </lineage>
</organism>
<protein>
    <recommendedName>
        <fullName evidence="5">Pentacotripeptide-repeat region of PRORP domain-containing protein</fullName>
    </recommendedName>
</protein>
<feature type="region of interest" description="Disordered" evidence="2">
    <location>
        <begin position="143"/>
        <end position="162"/>
    </location>
</feature>